<reference evidence="1" key="1">
    <citation type="submission" date="2022-07" db="EMBL/GenBank/DDBJ databases">
        <title>Genome Sequence of Phlebia brevispora.</title>
        <authorList>
            <person name="Buettner E."/>
        </authorList>
    </citation>
    <scope>NUCLEOTIDE SEQUENCE</scope>
    <source>
        <strain evidence="1">MPL23</strain>
    </source>
</reference>
<comment type="caution">
    <text evidence="1">The sequence shown here is derived from an EMBL/GenBank/DDBJ whole genome shotgun (WGS) entry which is preliminary data.</text>
</comment>
<name>A0ACC1T1K7_9APHY</name>
<evidence type="ECO:0000313" key="1">
    <source>
        <dbReference type="EMBL" id="KAJ3551055.1"/>
    </source>
</evidence>
<protein>
    <submittedName>
        <fullName evidence="1">Uncharacterized protein</fullName>
    </submittedName>
</protein>
<dbReference type="Proteomes" id="UP001148662">
    <property type="component" value="Unassembled WGS sequence"/>
</dbReference>
<evidence type="ECO:0000313" key="2">
    <source>
        <dbReference type="Proteomes" id="UP001148662"/>
    </source>
</evidence>
<accession>A0ACC1T1K7</accession>
<proteinExistence type="predicted"/>
<organism evidence="1 2">
    <name type="scientific">Phlebia brevispora</name>
    <dbReference type="NCBI Taxonomy" id="194682"/>
    <lineage>
        <taxon>Eukaryota</taxon>
        <taxon>Fungi</taxon>
        <taxon>Dikarya</taxon>
        <taxon>Basidiomycota</taxon>
        <taxon>Agaricomycotina</taxon>
        <taxon>Agaricomycetes</taxon>
        <taxon>Polyporales</taxon>
        <taxon>Meruliaceae</taxon>
        <taxon>Phlebia</taxon>
    </lineage>
</organism>
<gene>
    <name evidence="1" type="ORF">NM688_g4946</name>
</gene>
<dbReference type="EMBL" id="JANHOG010000867">
    <property type="protein sequence ID" value="KAJ3551055.1"/>
    <property type="molecule type" value="Genomic_DNA"/>
</dbReference>
<keyword evidence="2" id="KW-1185">Reference proteome</keyword>
<sequence>MSSTNSTSDAYRAMYVGRASDAVLFMGISAQFCFVATLYAAYWWLRVNKRRRQLFSGYKISKSSRNMVVVLLSLGFVHALAAFLFLYFAPADISFGSQMKINAMSRTLILVDSTYLCQSFSVSHELMATQAVTVFVCQVFILHSVYKARGCGKLLLILNFFVVVFALAVGVGESLFGQVFLDHTLAAYLSLATMSPSVWNVFHVTTMFPAPSSNDEKLVTASSVAIRMSKLINNVFFLYCLVMICRQVPYFFYWLYYKPSVYWIFMDLIDYELIGNTYPCLVIALISIPDFGTWEHEDAAMLPPSPSV</sequence>